<feature type="domain" description="HTH gntR-type" evidence="5">
    <location>
        <begin position="9"/>
        <end position="77"/>
    </location>
</feature>
<dbReference type="SUPFAM" id="SSF46785">
    <property type="entry name" value="Winged helix' DNA-binding domain"/>
    <property type="match status" value="1"/>
</dbReference>
<evidence type="ECO:0000313" key="6">
    <source>
        <dbReference type="EMBL" id="RVT88451.1"/>
    </source>
</evidence>
<dbReference type="PRINTS" id="PR00035">
    <property type="entry name" value="HTHGNTR"/>
</dbReference>
<dbReference type="SMART" id="SM00345">
    <property type="entry name" value="HTH_GNTR"/>
    <property type="match status" value="1"/>
</dbReference>
<accession>A0A3S2UIB4</accession>
<dbReference type="EMBL" id="SACM01000001">
    <property type="protein sequence ID" value="RVT88451.1"/>
    <property type="molecule type" value="Genomic_DNA"/>
</dbReference>
<evidence type="ECO:0000256" key="2">
    <source>
        <dbReference type="ARBA" id="ARBA00023125"/>
    </source>
</evidence>
<dbReference type="Pfam" id="PF07702">
    <property type="entry name" value="UTRA"/>
    <property type="match status" value="1"/>
</dbReference>
<evidence type="ECO:0000259" key="5">
    <source>
        <dbReference type="PROSITE" id="PS50949"/>
    </source>
</evidence>
<sequence>MPTRVAPPDPAYLTVQRWLREGITQGRWRVGDRLPSEAELVAQFGLSRMTVNRALTELHAQGLVRRVKGSGSFVAPLERLAATLQVRDVHEQIAERGHVHQAQVLALDRQTPPPAVAAALQLRKGGTAFYSQLLHLDNGVPLQVESRWVHPARAPQYLKQDFGQVTPTAYLLQVAPLVGAEVQIEAALAQPHEARLLGLSDAQPCLVVQRLTHSHEGPVSWVRLVHPGDRYVLQGKVTT</sequence>
<name>A0A3S2UIB4_9BURK</name>
<dbReference type="InterPro" id="IPR000524">
    <property type="entry name" value="Tscrpt_reg_HTH_GntR"/>
</dbReference>
<dbReference type="GO" id="GO:0003677">
    <property type="term" value="F:DNA binding"/>
    <property type="evidence" value="ECO:0007669"/>
    <property type="project" value="UniProtKB-UniRule"/>
</dbReference>
<dbReference type="GO" id="GO:0006547">
    <property type="term" value="P:L-histidine metabolic process"/>
    <property type="evidence" value="ECO:0007669"/>
    <property type="project" value="UniProtKB-UniRule"/>
</dbReference>
<dbReference type="FunFam" id="1.10.10.10:FF:000079">
    <property type="entry name" value="GntR family transcriptional regulator"/>
    <property type="match status" value="1"/>
</dbReference>
<comment type="caution">
    <text evidence="6">The sequence shown here is derived from an EMBL/GenBank/DDBJ whole genome shotgun (WGS) entry which is preliminary data.</text>
</comment>
<evidence type="ECO:0000256" key="3">
    <source>
        <dbReference type="ARBA" id="ARBA00023163"/>
    </source>
</evidence>
<dbReference type="SUPFAM" id="SSF64288">
    <property type="entry name" value="Chorismate lyase-like"/>
    <property type="match status" value="1"/>
</dbReference>
<dbReference type="Pfam" id="PF00392">
    <property type="entry name" value="GntR"/>
    <property type="match status" value="1"/>
</dbReference>
<keyword evidence="3" id="KW-0804">Transcription</keyword>
<dbReference type="InterPro" id="IPR011663">
    <property type="entry name" value="UTRA"/>
</dbReference>
<protein>
    <recommendedName>
        <fullName evidence="4">Histidine utilization repressor</fullName>
    </recommendedName>
</protein>
<dbReference type="Proteomes" id="UP000288587">
    <property type="component" value="Unassembled WGS sequence"/>
</dbReference>
<dbReference type="CDD" id="cd07377">
    <property type="entry name" value="WHTH_GntR"/>
    <property type="match status" value="1"/>
</dbReference>
<keyword evidence="7" id="KW-1185">Reference proteome</keyword>
<dbReference type="InterPro" id="IPR036388">
    <property type="entry name" value="WH-like_DNA-bd_sf"/>
</dbReference>
<proteinExistence type="predicted"/>
<dbReference type="PANTHER" id="PTHR44846">
    <property type="entry name" value="MANNOSYL-D-GLYCERATE TRANSPORT/METABOLISM SYSTEM REPRESSOR MNGR-RELATED"/>
    <property type="match status" value="1"/>
</dbReference>
<dbReference type="AlphaFoldDB" id="A0A3S2UIB4"/>
<dbReference type="InterPro" id="IPR010248">
    <property type="entry name" value="His_ut_repres"/>
</dbReference>
<dbReference type="GO" id="GO:0003700">
    <property type="term" value="F:DNA-binding transcription factor activity"/>
    <property type="evidence" value="ECO:0007669"/>
    <property type="project" value="UniProtKB-UniRule"/>
</dbReference>
<dbReference type="PROSITE" id="PS50949">
    <property type="entry name" value="HTH_GNTR"/>
    <property type="match status" value="1"/>
</dbReference>
<dbReference type="OrthoDB" id="9808698at2"/>
<dbReference type="InterPro" id="IPR050679">
    <property type="entry name" value="Bact_HTH_transcr_reg"/>
</dbReference>
<gene>
    <name evidence="6" type="primary">hutC</name>
    <name evidence="6" type="ORF">EOD73_05600</name>
</gene>
<organism evidence="6 7">
    <name type="scientific">Inhella crocodyli</name>
    <dbReference type="NCBI Taxonomy" id="2499851"/>
    <lineage>
        <taxon>Bacteria</taxon>
        <taxon>Pseudomonadati</taxon>
        <taxon>Pseudomonadota</taxon>
        <taxon>Betaproteobacteria</taxon>
        <taxon>Burkholderiales</taxon>
        <taxon>Sphaerotilaceae</taxon>
        <taxon>Inhella</taxon>
    </lineage>
</organism>
<dbReference type="Gene3D" id="1.10.10.10">
    <property type="entry name" value="Winged helix-like DNA-binding domain superfamily/Winged helix DNA-binding domain"/>
    <property type="match status" value="1"/>
</dbReference>
<evidence type="ECO:0000256" key="1">
    <source>
        <dbReference type="ARBA" id="ARBA00023015"/>
    </source>
</evidence>
<keyword evidence="1" id="KW-0805">Transcription regulation</keyword>
<dbReference type="SMART" id="SM00866">
    <property type="entry name" value="UTRA"/>
    <property type="match status" value="1"/>
</dbReference>
<evidence type="ECO:0000313" key="7">
    <source>
        <dbReference type="Proteomes" id="UP000288587"/>
    </source>
</evidence>
<keyword evidence="2" id="KW-0238">DNA-binding</keyword>
<dbReference type="RefSeq" id="WP_127681638.1">
    <property type="nucleotide sequence ID" value="NZ_SACM01000001.1"/>
</dbReference>
<dbReference type="NCBIfam" id="TIGR02018">
    <property type="entry name" value="his_ut_repres"/>
    <property type="match status" value="1"/>
</dbReference>
<dbReference type="InterPro" id="IPR036390">
    <property type="entry name" value="WH_DNA-bd_sf"/>
</dbReference>
<evidence type="ECO:0000256" key="4">
    <source>
        <dbReference type="NCBIfam" id="TIGR02018"/>
    </source>
</evidence>
<dbReference type="GO" id="GO:0045892">
    <property type="term" value="P:negative regulation of DNA-templated transcription"/>
    <property type="evidence" value="ECO:0007669"/>
    <property type="project" value="UniProtKB-UniRule"/>
</dbReference>
<dbReference type="InterPro" id="IPR028978">
    <property type="entry name" value="Chorismate_lyase_/UTRA_dom_sf"/>
</dbReference>
<dbReference type="PANTHER" id="PTHR44846:SF16">
    <property type="entry name" value="TRANSCRIPTIONAL REGULATOR PHNF-RELATED"/>
    <property type="match status" value="1"/>
</dbReference>
<reference evidence="6 7" key="1">
    <citation type="submission" date="2019-01" db="EMBL/GenBank/DDBJ databases">
        <authorList>
            <person name="Chen W.-M."/>
        </authorList>
    </citation>
    <scope>NUCLEOTIDE SEQUENCE [LARGE SCALE GENOMIC DNA]</scope>
    <source>
        <strain evidence="6 7">CCP-18</strain>
    </source>
</reference>
<dbReference type="Gene3D" id="3.40.1410.10">
    <property type="entry name" value="Chorismate lyase-like"/>
    <property type="match status" value="1"/>
</dbReference>